<dbReference type="RefSeq" id="XP_022388434.1">
    <property type="nucleotide sequence ID" value="XM_022534488.1"/>
</dbReference>
<evidence type="ECO:0000256" key="1">
    <source>
        <dbReference type="SAM" id="MobiDB-lite"/>
    </source>
</evidence>
<dbReference type="PANTHER" id="PTHR14237:SF23">
    <property type="entry name" value="MOSC DOMAIN PROTEIN (AFU_ORTHOLOGUE AFUA_7G05900)"/>
    <property type="match status" value="1"/>
</dbReference>
<name>A0A1F7ZZ55_9EURO</name>
<feature type="region of interest" description="Disordered" evidence="1">
    <location>
        <begin position="375"/>
        <end position="403"/>
    </location>
</feature>
<dbReference type="AlphaFoldDB" id="A0A1F7ZZ55"/>
<dbReference type="GeneID" id="34450749"/>
<dbReference type="InterPro" id="IPR011037">
    <property type="entry name" value="Pyrv_Knase-like_insert_dom_sf"/>
</dbReference>
<evidence type="ECO:0000313" key="5">
    <source>
        <dbReference type="Proteomes" id="UP000179179"/>
    </source>
</evidence>
<organism evidence="4 5">
    <name type="scientific">Aspergillus bombycis</name>
    <dbReference type="NCBI Taxonomy" id="109264"/>
    <lineage>
        <taxon>Eukaryota</taxon>
        <taxon>Fungi</taxon>
        <taxon>Dikarya</taxon>
        <taxon>Ascomycota</taxon>
        <taxon>Pezizomycotina</taxon>
        <taxon>Eurotiomycetes</taxon>
        <taxon>Eurotiomycetidae</taxon>
        <taxon>Eurotiales</taxon>
        <taxon>Aspergillaceae</taxon>
        <taxon>Aspergillus</taxon>
    </lineage>
</organism>
<dbReference type="Pfam" id="PF03473">
    <property type="entry name" value="MOSC"/>
    <property type="match status" value="1"/>
</dbReference>
<dbReference type="GO" id="GO:0003824">
    <property type="term" value="F:catalytic activity"/>
    <property type="evidence" value="ECO:0007669"/>
    <property type="project" value="InterPro"/>
</dbReference>
<accession>A0A1F7ZZ55</accession>
<dbReference type="STRING" id="109264.A0A1F7ZZ55"/>
<reference evidence="4 5" key="1">
    <citation type="journal article" date="2016" name="Genome Biol. Evol.">
        <title>Draft genome sequence of an aflatoxigenic Aspergillus species, A. bombycis.</title>
        <authorList>
            <person name="Moore G.G."/>
            <person name="Mack B.M."/>
            <person name="Beltz S.B."/>
            <person name="Gilbert M.K."/>
        </authorList>
    </citation>
    <scope>NUCLEOTIDE SEQUENCE [LARGE SCALE GENOMIC DNA]</scope>
    <source>
        <strain evidence="5">NRRL 26010</strain>
    </source>
</reference>
<sequence length="469" mass="52100">MFRDILQGLQDTLKTSTVTYGVINVMLLLSLVSILVIQNGNTSTTRKKLKHLQRIGLSTSNMADQYESKYDAPEGTTPEGSVRIKAICIHPIKSCGRIELSRALLTKTGFMYDRCFAFATELGKNNPAMETKWRFICQRTKPAMSQIKTELWLPHKESNQHDPLVQAGGCIVVSFPDPDGPGRFDDLRSFFHTGNRSAKPEVRFIVPLQPTPAMLNEYKIQFKTFGIHSRDAKGLDMGTIPSVAKALPKLKKYLRITNDQSLTLLRCTPDTLVRTDRNLAPLEHIGTPSVHGYTDQQPININSLSSVHAVSALLPTENQPLNALRFRANIWITGAPAFDEESWKRYRILPKGSDAEPRAAVAPTVSVVCRTSRCTMPNVNPETGVPSADNPPPEKKRGKPQPSATLVRYRTVEDGNKSALGYLGMHCVPEDRALQMAEEQEKGLYVAVGDEIEVLERGEHLYGSTGNDY</sequence>
<dbReference type="GO" id="GO:0030151">
    <property type="term" value="F:molybdenum ion binding"/>
    <property type="evidence" value="ECO:0007669"/>
    <property type="project" value="InterPro"/>
</dbReference>
<dbReference type="OrthoDB" id="17255at2759"/>
<dbReference type="PROSITE" id="PS51340">
    <property type="entry name" value="MOSC"/>
    <property type="match status" value="1"/>
</dbReference>
<keyword evidence="2" id="KW-0472">Membrane</keyword>
<dbReference type="SUPFAM" id="SSF141673">
    <property type="entry name" value="MOSC N-terminal domain-like"/>
    <property type="match status" value="1"/>
</dbReference>
<protein>
    <submittedName>
        <fullName evidence="4">Molybdopterin cofactor sulfurase</fullName>
    </submittedName>
</protein>
<dbReference type="Proteomes" id="UP000179179">
    <property type="component" value="Unassembled WGS sequence"/>
</dbReference>
<dbReference type="SUPFAM" id="SSF50800">
    <property type="entry name" value="PK beta-barrel domain-like"/>
    <property type="match status" value="1"/>
</dbReference>
<dbReference type="InterPro" id="IPR005302">
    <property type="entry name" value="MoCF_Sase_C"/>
</dbReference>
<evidence type="ECO:0000256" key="2">
    <source>
        <dbReference type="SAM" id="Phobius"/>
    </source>
</evidence>
<gene>
    <name evidence="4" type="ORF">ABOM_007359</name>
</gene>
<keyword evidence="5" id="KW-1185">Reference proteome</keyword>
<keyword evidence="2" id="KW-0812">Transmembrane</keyword>
<evidence type="ECO:0000313" key="4">
    <source>
        <dbReference type="EMBL" id="OGM44717.1"/>
    </source>
</evidence>
<dbReference type="GO" id="GO:0030170">
    <property type="term" value="F:pyridoxal phosphate binding"/>
    <property type="evidence" value="ECO:0007669"/>
    <property type="project" value="InterPro"/>
</dbReference>
<dbReference type="PANTHER" id="PTHR14237">
    <property type="entry name" value="MOLYBDOPTERIN COFACTOR SULFURASE MOSC"/>
    <property type="match status" value="1"/>
</dbReference>
<feature type="transmembrane region" description="Helical" evidence="2">
    <location>
        <begin position="20"/>
        <end position="40"/>
    </location>
</feature>
<keyword evidence="2" id="KW-1133">Transmembrane helix</keyword>
<evidence type="ECO:0000259" key="3">
    <source>
        <dbReference type="PROSITE" id="PS51340"/>
    </source>
</evidence>
<proteinExistence type="predicted"/>
<dbReference type="InterPro" id="IPR005303">
    <property type="entry name" value="MOCOS_middle"/>
</dbReference>
<dbReference type="EMBL" id="LYCR01000051">
    <property type="protein sequence ID" value="OGM44717.1"/>
    <property type="molecule type" value="Genomic_DNA"/>
</dbReference>
<feature type="domain" description="MOSC" evidence="3">
    <location>
        <begin position="259"/>
        <end position="455"/>
    </location>
</feature>
<dbReference type="Pfam" id="PF03476">
    <property type="entry name" value="MOSC_N"/>
    <property type="match status" value="1"/>
</dbReference>
<comment type="caution">
    <text evidence="4">The sequence shown here is derived from an EMBL/GenBank/DDBJ whole genome shotgun (WGS) entry which is preliminary data.</text>
</comment>